<accession>A0ABX1CJK2</accession>
<comment type="caution">
    <text evidence="1">The sequence shown here is derived from an EMBL/GenBank/DDBJ whole genome shotgun (WGS) entry which is preliminary data.</text>
</comment>
<evidence type="ECO:0000313" key="2">
    <source>
        <dbReference type="Proteomes" id="UP000727056"/>
    </source>
</evidence>
<reference evidence="1 2" key="1">
    <citation type="submission" date="2020-03" db="EMBL/GenBank/DDBJ databases">
        <title>Draft genome of Streptomyces sp. ventii, isolated from the Axial Seamount in the Pacific Ocean, and resequencing of the two type strains Streptomyces lonarensis strain NCL 716 and Streptomyces bohaiensis strain 11A07.</title>
        <authorList>
            <person name="Loughran R.M."/>
            <person name="Pfannmuller K.M."/>
            <person name="Wasson B.J."/>
            <person name="Deadmond M.C."/>
            <person name="Paddock B.E."/>
            <person name="Koyack M.J."/>
            <person name="Gallegos D.A."/>
            <person name="Mitchell E.A."/>
            <person name="Ushijima B."/>
            <person name="Saw J.H."/>
            <person name="Mcphail K.L."/>
            <person name="Videau P."/>
        </authorList>
    </citation>
    <scope>NUCLEOTIDE SEQUENCE [LARGE SCALE GENOMIC DNA]</scope>
    <source>
        <strain evidence="1 2">11A07</strain>
    </source>
</reference>
<keyword evidence="2" id="KW-1185">Reference proteome</keyword>
<protein>
    <recommendedName>
        <fullName evidence="3">Chloramphenicol phosphotransferase</fullName>
    </recommendedName>
</protein>
<sequence>MPAWRTALAGHRVLWAHVSAPLAVLESREAERFPEKFRGLSRGHYGICDPEDFDLVLDSSELEPQERAERVAAALTASPRTG</sequence>
<proteinExistence type="predicted"/>
<name>A0ABX1CJK2_9ACTN</name>
<dbReference type="InterPro" id="IPR027417">
    <property type="entry name" value="P-loop_NTPase"/>
</dbReference>
<gene>
    <name evidence="1" type="ORF">HCN52_20930</name>
</gene>
<evidence type="ECO:0008006" key="3">
    <source>
        <dbReference type="Google" id="ProtNLM"/>
    </source>
</evidence>
<organism evidence="1 2">
    <name type="scientific">Streptomyces bohaiensis</name>
    <dbReference type="NCBI Taxonomy" id="1431344"/>
    <lineage>
        <taxon>Bacteria</taxon>
        <taxon>Bacillati</taxon>
        <taxon>Actinomycetota</taxon>
        <taxon>Actinomycetes</taxon>
        <taxon>Kitasatosporales</taxon>
        <taxon>Streptomycetaceae</taxon>
        <taxon>Streptomyces</taxon>
    </lineage>
</organism>
<dbReference type="Pfam" id="PF07931">
    <property type="entry name" value="CPT"/>
    <property type="match status" value="1"/>
</dbReference>
<dbReference type="Proteomes" id="UP000727056">
    <property type="component" value="Unassembled WGS sequence"/>
</dbReference>
<dbReference type="EMBL" id="JAAVJC010000285">
    <property type="protein sequence ID" value="NJQ17332.1"/>
    <property type="molecule type" value="Genomic_DNA"/>
</dbReference>
<dbReference type="Gene3D" id="3.40.50.300">
    <property type="entry name" value="P-loop containing nucleotide triphosphate hydrolases"/>
    <property type="match status" value="1"/>
</dbReference>
<evidence type="ECO:0000313" key="1">
    <source>
        <dbReference type="EMBL" id="NJQ17332.1"/>
    </source>
</evidence>